<dbReference type="InterPro" id="IPR018392">
    <property type="entry name" value="LysM"/>
</dbReference>
<dbReference type="PROSITE" id="PS51782">
    <property type="entry name" value="LYSM"/>
    <property type="match status" value="1"/>
</dbReference>
<proteinExistence type="inferred from homology"/>
<evidence type="ECO:0000256" key="1">
    <source>
        <dbReference type="ARBA" id="ARBA00007074"/>
    </source>
</evidence>
<comment type="caution">
    <text evidence="10">The sequence shown here is derived from an EMBL/GenBank/DDBJ whole genome shotgun (WGS) entry which is preliminary data.</text>
</comment>
<dbReference type="InterPro" id="IPR000064">
    <property type="entry name" value="NLP_P60_dom"/>
</dbReference>
<evidence type="ECO:0000259" key="8">
    <source>
        <dbReference type="PROSITE" id="PS51782"/>
    </source>
</evidence>
<dbReference type="EMBL" id="JAVDWN010000020">
    <property type="protein sequence ID" value="MDR7165893.1"/>
    <property type="molecule type" value="Genomic_DNA"/>
</dbReference>
<evidence type="ECO:0000313" key="10">
    <source>
        <dbReference type="EMBL" id="MDR7165893.1"/>
    </source>
</evidence>
<dbReference type="InterPro" id="IPR036779">
    <property type="entry name" value="LysM_dom_sf"/>
</dbReference>
<evidence type="ECO:0000256" key="6">
    <source>
        <dbReference type="ARBA" id="ARBA00022807"/>
    </source>
</evidence>
<evidence type="ECO:0000256" key="4">
    <source>
        <dbReference type="ARBA" id="ARBA00022737"/>
    </source>
</evidence>
<keyword evidence="3" id="KW-0732">Signal</keyword>
<dbReference type="Gene3D" id="3.10.350.10">
    <property type="entry name" value="LysM domain"/>
    <property type="match status" value="1"/>
</dbReference>
<evidence type="ECO:0000259" key="9">
    <source>
        <dbReference type="PROSITE" id="PS51935"/>
    </source>
</evidence>
<dbReference type="GO" id="GO:0008234">
    <property type="term" value="F:cysteine-type peptidase activity"/>
    <property type="evidence" value="ECO:0007669"/>
    <property type="project" value="UniProtKB-KW"/>
</dbReference>
<dbReference type="SMART" id="SM00257">
    <property type="entry name" value="LysM"/>
    <property type="match status" value="1"/>
</dbReference>
<protein>
    <submittedName>
        <fullName evidence="10">LysM repeat protein</fullName>
    </submittedName>
</protein>
<reference evidence="10" key="1">
    <citation type="submission" date="2023-07" db="EMBL/GenBank/DDBJ databases">
        <title>Sorghum-associated microbial communities from plants grown in Nebraska, USA.</title>
        <authorList>
            <person name="Schachtman D."/>
        </authorList>
    </citation>
    <scope>NUCLEOTIDE SEQUENCE</scope>
    <source>
        <strain evidence="10">BE261</strain>
    </source>
</reference>
<keyword evidence="2" id="KW-0645">Protease</keyword>
<dbReference type="RefSeq" id="WP_171059150.1">
    <property type="nucleotide sequence ID" value="NZ_JAVDWN010000020.1"/>
</dbReference>
<evidence type="ECO:0000313" key="11">
    <source>
        <dbReference type="Proteomes" id="UP001262032"/>
    </source>
</evidence>
<feature type="domain" description="NlpC/P60" evidence="9">
    <location>
        <begin position="155"/>
        <end position="284"/>
    </location>
</feature>
<dbReference type="Pfam" id="PF01476">
    <property type="entry name" value="LysM"/>
    <property type="match status" value="1"/>
</dbReference>
<organism evidence="10 11">
    <name type="scientific">Pseudarthrobacter oxydans</name>
    <name type="common">Arthrobacter oxydans</name>
    <dbReference type="NCBI Taxonomy" id="1671"/>
    <lineage>
        <taxon>Bacteria</taxon>
        <taxon>Bacillati</taxon>
        <taxon>Actinomycetota</taxon>
        <taxon>Actinomycetes</taxon>
        <taxon>Micrococcales</taxon>
        <taxon>Micrococcaceae</taxon>
        <taxon>Pseudarthrobacter</taxon>
    </lineage>
</organism>
<evidence type="ECO:0000256" key="3">
    <source>
        <dbReference type="ARBA" id="ARBA00022729"/>
    </source>
</evidence>
<accession>A0AAW8NIR5</accession>
<keyword evidence="6" id="KW-0788">Thiol protease</keyword>
<evidence type="ECO:0000256" key="5">
    <source>
        <dbReference type="ARBA" id="ARBA00022801"/>
    </source>
</evidence>
<gene>
    <name evidence="10" type="ORF">J2X12_003947</name>
</gene>
<evidence type="ECO:0000256" key="7">
    <source>
        <dbReference type="SAM" id="MobiDB-lite"/>
    </source>
</evidence>
<dbReference type="PROSITE" id="PS51935">
    <property type="entry name" value="NLPC_P60"/>
    <property type="match status" value="1"/>
</dbReference>
<dbReference type="SUPFAM" id="SSF54106">
    <property type="entry name" value="LysM domain"/>
    <property type="match status" value="1"/>
</dbReference>
<dbReference type="Gene3D" id="3.90.1720.10">
    <property type="entry name" value="endopeptidase domain like (from Nostoc punctiforme)"/>
    <property type="match status" value="1"/>
</dbReference>
<dbReference type="CDD" id="cd00118">
    <property type="entry name" value="LysM"/>
    <property type="match status" value="1"/>
</dbReference>
<evidence type="ECO:0000256" key="2">
    <source>
        <dbReference type="ARBA" id="ARBA00022670"/>
    </source>
</evidence>
<feature type="compositionally biased region" description="Low complexity" evidence="7">
    <location>
        <begin position="66"/>
        <end position="84"/>
    </location>
</feature>
<dbReference type="Pfam" id="PF00877">
    <property type="entry name" value="NLPC_P60"/>
    <property type="match status" value="1"/>
</dbReference>
<sequence length="284" mass="27675">MSKKNARHRAASSSTLSALSRSVASHGGAVGRQAALVAVGSGLVLSMAVPAHAGATASDPQGGTGSSTSSSPAGLPGQAPAQGASVHTVVAGDTLGQIGALHGISLEEILSLNGLHLDSIIYPGDVITLSGTAATPAPGQAPVPVPSTTAASAPVAYQPTALAPASVGGGQGAPSSLNGVILAAAQAQMGAIQDCTVLGEVALRSAGIPGVGDESPESLMAYATPVSTPEPGDFIYYADGGMGFSHNAVYLGDGKAIHSGWNGNQTVVFSVNVGSGPSYYRVNA</sequence>
<feature type="domain" description="LysM" evidence="8">
    <location>
        <begin position="85"/>
        <end position="129"/>
    </location>
</feature>
<dbReference type="AlphaFoldDB" id="A0AAW8NIR5"/>
<name>A0AAW8NIR5_PSEOX</name>
<dbReference type="GO" id="GO:0006508">
    <property type="term" value="P:proteolysis"/>
    <property type="evidence" value="ECO:0007669"/>
    <property type="project" value="UniProtKB-KW"/>
</dbReference>
<comment type="similarity">
    <text evidence="1">Belongs to the peptidase C40 family.</text>
</comment>
<keyword evidence="4" id="KW-0677">Repeat</keyword>
<dbReference type="SUPFAM" id="SSF54001">
    <property type="entry name" value="Cysteine proteinases"/>
    <property type="match status" value="1"/>
</dbReference>
<feature type="region of interest" description="Disordered" evidence="7">
    <location>
        <begin position="54"/>
        <end position="84"/>
    </location>
</feature>
<dbReference type="InterPro" id="IPR038765">
    <property type="entry name" value="Papain-like_cys_pep_sf"/>
</dbReference>
<dbReference type="Proteomes" id="UP001262032">
    <property type="component" value="Unassembled WGS sequence"/>
</dbReference>
<keyword evidence="5" id="KW-0378">Hydrolase</keyword>